<dbReference type="RefSeq" id="WP_024924200.1">
    <property type="nucleotide sequence ID" value="NZ_MDEO01000036.1"/>
</dbReference>
<feature type="domain" description="Aminoglycoside phosphotransferase" evidence="1">
    <location>
        <begin position="20"/>
        <end position="234"/>
    </location>
</feature>
<dbReference type="PANTHER" id="PTHR22603:SF66">
    <property type="entry name" value="ETHANOLAMINE KINASE"/>
    <property type="match status" value="1"/>
</dbReference>
<dbReference type="CDD" id="cd05151">
    <property type="entry name" value="ChoK-like"/>
    <property type="match status" value="1"/>
</dbReference>
<proteinExistence type="predicted"/>
<name>A0A1C2DDF8_9HYPH</name>
<sequence length="296" mass="32428">MTTSEDRIRGLPCWKGGIQVAPLSGGLSNENLLVTDAAGKHVVRLGRDYPFHHVLRERELMTARAAEAAGFGPAVEYAEPGVMVTEFLGAKTYGAEDVRANGERIARLMRDFHRQMPNHVSGAGFIFWVFHVIRDYARTLRAGNSRMTPALPRYLALADQLESVQAPLPIVFGHNDLLPANFLDDGEKLWLIDFEYAGFGTAMFDLAGIASNAGMPQAEADALLGAYLGHRPDEAVRRSFAAMQCASLLREAMWSMVSELYLDAPGADYVAYTGENLARLDAALESYSSKYGKVLP</sequence>
<dbReference type="Gene3D" id="3.90.1200.10">
    <property type="match status" value="1"/>
</dbReference>
<organism evidence="2 3">
    <name type="scientific">Mesorhizobium hungaricum</name>
    <dbReference type="NCBI Taxonomy" id="1566387"/>
    <lineage>
        <taxon>Bacteria</taxon>
        <taxon>Pseudomonadati</taxon>
        <taxon>Pseudomonadota</taxon>
        <taxon>Alphaproteobacteria</taxon>
        <taxon>Hyphomicrobiales</taxon>
        <taxon>Phyllobacteriaceae</taxon>
        <taxon>Mesorhizobium</taxon>
    </lineage>
</organism>
<dbReference type="GO" id="GO:0006646">
    <property type="term" value="P:phosphatidylethanolamine biosynthetic process"/>
    <property type="evidence" value="ECO:0007669"/>
    <property type="project" value="TreeGrafter"/>
</dbReference>
<accession>A0A1C2DDF8</accession>
<dbReference type="InterPro" id="IPR002575">
    <property type="entry name" value="Aminoglycoside_PTrfase"/>
</dbReference>
<evidence type="ECO:0000313" key="2">
    <source>
        <dbReference type="EMBL" id="OCX12790.1"/>
    </source>
</evidence>
<dbReference type="Gene3D" id="3.30.200.20">
    <property type="entry name" value="Phosphorylase Kinase, domain 1"/>
    <property type="match status" value="1"/>
</dbReference>
<gene>
    <name evidence="2" type="ORF">QV13_24700</name>
</gene>
<comment type="caution">
    <text evidence="2">The sequence shown here is derived from an EMBL/GenBank/DDBJ whole genome shotgun (WGS) entry which is preliminary data.</text>
</comment>
<reference evidence="2 3" key="1">
    <citation type="submission" date="2016-08" db="EMBL/GenBank/DDBJ databases">
        <title>Whole genome sequence of Mesorhizobium sp. strain UASWS1009 isolated from industrial sewage.</title>
        <authorList>
            <person name="Crovadore J."/>
            <person name="Calmin G."/>
            <person name="Chablais R."/>
            <person name="Cochard B."/>
            <person name="Lefort F."/>
        </authorList>
    </citation>
    <scope>NUCLEOTIDE SEQUENCE [LARGE SCALE GENOMIC DNA]</scope>
    <source>
        <strain evidence="2 3">UASWS1009</strain>
    </source>
</reference>
<dbReference type="InterPro" id="IPR011009">
    <property type="entry name" value="Kinase-like_dom_sf"/>
</dbReference>
<dbReference type="SUPFAM" id="SSF56112">
    <property type="entry name" value="Protein kinase-like (PK-like)"/>
    <property type="match status" value="1"/>
</dbReference>
<dbReference type="AlphaFoldDB" id="A0A1C2DDF8"/>
<protein>
    <submittedName>
        <fullName evidence="2">Choline kinase</fullName>
    </submittedName>
</protein>
<dbReference type="GO" id="GO:0004305">
    <property type="term" value="F:ethanolamine kinase activity"/>
    <property type="evidence" value="ECO:0007669"/>
    <property type="project" value="TreeGrafter"/>
</dbReference>
<dbReference type="EMBL" id="MDEO01000036">
    <property type="protein sequence ID" value="OCX12790.1"/>
    <property type="molecule type" value="Genomic_DNA"/>
</dbReference>
<keyword evidence="3" id="KW-1185">Reference proteome</keyword>
<dbReference type="PANTHER" id="PTHR22603">
    <property type="entry name" value="CHOLINE/ETHANOALAMINE KINASE"/>
    <property type="match status" value="1"/>
</dbReference>
<evidence type="ECO:0000259" key="1">
    <source>
        <dbReference type="Pfam" id="PF01636"/>
    </source>
</evidence>
<keyword evidence="2" id="KW-0808">Transferase</keyword>
<keyword evidence="2" id="KW-0418">Kinase</keyword>
<dbReference type="Proteomes" id="UP000094412">
    <property type="component" value="Unassembled WGS sequence"/>
</dbReference>
<dbReference type="GO" id="GO:0005737">
    <property type="term" value="C:cytoplasm"/>
    <property type="evidence" value="ECO:0007669"/>
    <property type="project" value="TreeGrafter"/>
</dbReference>
<evidence type="ECO:0000313" key="3">
    <source>
        <dbReference type="Proteomes" id="UP000094412"/>
    </source>
</evidence>
<dbReference type="Pfam" id="PF01636">
    <property type="entry name" value="APH"/>
    <property type="match status" value="1"/>
</dbReference>
<dbReference type="STRING" id="1566387.QV13_24700"/>